<sequence length="289" mass="33454">ICLSWLFKRSCIQRILGFLWVVVGSEDWMENACGGFNDFSFNLQQQQQQLLQKQQQYNHHQQLQNPIQRNQSFCFENNVLLPKKNSSNRQPMAFSESIANQVQKQRQEIDWFLTIQNERLRLALQEQRKQQTAALLKKMEAKAQIMLRQKDEEMAKAVNRAMELEEFLRKMEIESQTWQRVAKENEEMVMSLNNTIEQLRESTCFSTSGAEDAESCCDNGGDGTGEGNREQEIEEHRTRKMMCKSCNSRNSCVVFLPCRHLCSCKACEAFLDSCPVCGMVKKAGIEALI</sequence>
<feature type="non-terminal residue" evidence="6">
    <location>
        <position position="289"/>
    </location>
</feature>
<dbReference type="Gene3D" id="3.30.40.10">
    <property type="entry name" value="Zinc/RING finger domain, C3HC4 (zinc finger)"/>
    <property type="match status" value="1"/>
</dbReference>
<dbReference type="Pfam" id="PF13920">
    <property type="entry name" value="zf-C3HC4_3"/>
    <property type="match status" value="1"/>
</dbReference>
<protein>
    <recommendedName>
        <fullName evidence="8">BOI-related E3 ubiquitin-protein ligase 3</fullName>
    </recommendedName>
</protein>
<evidence type="ECO:0000256" key="5">
    <source>
        <dbReference type="SAM" id="SignalP"/>
    </source>
</evidence>
<gene>
    <name evidence="6" type="ORF">RJ639_025256</name>
</gene>
<reference evidence="6" key="1">
    <citation type="submission" date="2022-12" db="EMBL/GenBank/DDBJ databases">
        <title>Draft genome assemblies for two species of Escallonia (Escalloniales).</title>
        <authorList>
            <person name="Chanderbali A."/>
            <person name="Dervinis C."/>
            <person name="Anghel I."/>
            <person name="Soltis D."/>
            <person name="Soltis P."/>
            <person name="Zapata F."/>
        </authorList>
    </citation>
    <scope>NUCLEOTIDE SEQUENCE</scope>
    <source>
        <strain evidence="6">UCBG64.0493</strain>
        <tissue evidence="6">Leaf</tissue>
    </source>
</reference>
<proteinExistence type="predicted"/>
<dbReference type="PANTHER" id="PTHR42647">
    <property type="entry name" value="SBP (S-RIBONUCLEASE BINDING PROTEIN) FAMILY PROTEIN"/>
    <property type="match status" value="1"/>
</dbReference>
<keyword evidence="1" id="KW-0479">Metal-binding</keyword>
<keyword evidence="4" id="KW-0175">Coiled coil</keyword>
<organism evidence="6 7">
    <name type="scientific">Escallonia herrerae</name>
    <dbReference type="NCBI Taxonomy" id="1293975"/>
    <lineage>
        <taxon>Eukaryota</taxon>
        <taxon>Viridiplantae</taxon>
        <taxon>Streptophyta</taxon>
        <taxon>Embryophyta</taxon>
        <taxon>Tracheophyta</taxon>
        <taxon>Spermatophyta</taxon>
        <taxon>Magnoliopsida</taxon>
        <taxon>eudicotyledons</taxon>
        <taxon>Gunneridae</taxon>
        <taxon>Pentapetalae</taxon>
        <taxon>asterids</taxon>
        <taxon>campanulids</taxon>
        <taxon>Escalloniales</taxon>
        <taxon>Escalloniaceae</taxon>
        <taxon>Escallonia</taxon>
    </lineage>
</organism>
<evidence type="ECO:0000256" key="2">
    <source>
        <dbReference type="ARBA" id="ARBA00022771"/>
    </source>
</evidence>
<accession>A0AA88RWN7</accession>
<dbReference type="GO" id="GO:0004842">
    <property type="term" value="F:ubiquitin-protein transferase activity"/>
    <property type="evidence" value="ECO:0007669"/>
    <property type="project" value="TreeGrafter"/>
</dbReference>
<keyword evidence="2" id="KW-0863">Zinc-finger</keyword>
<dbReference type="FunFam" id="3.30.40.10:FF:000239">
    <property type="entry name" value="probable BOI-related E3 ubiquitin-protein ligase 2"/>
    <property type="match status" value="1"/>
</dbReference>
<dbReference type="PIRSF" id="PIRSF036836">
    <property type="entry name" value="RNase_bind_SBP1"/>
    <property type="match status" value="1"/>
</dbReference>
<dbReference type="AlphaFoldDB" id="A0AA88RWN7"/>
<dbReference type="InterPro" id="IPR013083">
    <property type="entry name" value="Znf_RING/FYVE/PHD"/>
</dbReference>
<evidence type="ECO:0000256" key="3">
    <source>
        <dbReference type="ARBA" id="ARBA00022833"/>
    </source>
</evidence>
<comment type="caution">
    <text evidence="6">The sequence shown here is derived from an EMBL/GenBank/DDBJ whole genome shotgun (WGS) entry which is preliminary data.</text>
</comment>
<feature type="coiled-coil region" evidence="4">
    <location>
        <begin position="122"/>
        <end position="202"/>
    </location>
</feature>
<evidence type="ECO:0000313" key="7">
    <source>
        <dbReference type="Proteomes" id="UP001188597"/>
    </source>
</evidence>
<dbReference type="Proteomes" id="UP001188597">
    <property type="component" value="Unassembled WGS sequence"/>
</dbReference>
<evidence type="ECO:0000313" key="6">
    <source>
        <dbReference type="EMBL" id="KAK2997207.1"/>
    </source>
</evidence>
<dbReference type="GO" id="GO:0008270">
    <property type="term" value="F:zinc ion binding"/>
    <property type="evidence" value="ECO:0007669"/>
    <property type="project" value="UniProtKB-KW"/>
</dbReference>
<keyword evidence="7" id="KW-1185">Reference proteome</keyword>
<feature type="chain" id="PRO_5041721911" description="BOI-related E3 ubiquitin-protein ligase 3" evidence="5">
    <location>
        <begin position="18"/>
        <end position="289"/>
    </location>
</feature>
<name>A0AA88RWN7_9ASTE</name>
<dbReference type="EMBL" id="JAVXUP010004345">
    <property type="protein sequence ID" value="KAK2997207.1"/>
    <property type="molecule type" value="Genomic_DNA"/>
</dbReference>
<keyword evidence="3" id="KW-0862">Zinc</keyword>
<keyword evidence="5" id="KW-0732">Signal</keyword>
<dbReference type="PANTHER" id="PTHR42647:SF22">
    <property type="entry name" value="BOI-RELATED E3 UBIQUITIN-PROTEIN LIGASE 2-RELATED"/>
    <property type="match status" value="1"/>
</dbReference>
<feature type="signal peptide" evidence="5">
    <location>
        <begin position="1"/>
        <end position="17"/>
    </location>
</feature>
<evidence type="ECO:0000256" key="4">
    <source>
        <dbReference type="SAM" id="Coils"/>
    </source>
</evidence>
<evidence type="ECO:0000256" key="1">
    <source>
        <dbReference type="ARBA" id="ARBA00022723"/>
    </source>
</evidence>
<evidence type="ECO:0008006" key="8">
    <source>
        <dbReference type="Google" id="ProtNLM"/>
    </source>
</evidence>